<dbReference type="InterPro" id="IPR043502">
    <property type="entry name" value="DNA/RNA_pol_sf"/>
</dbReference>
<dbReference type="PANTHER" id="PTHR37984">
    <property type="entry name" value="PROTEIN CBG26694"/>
    <property type="match status" value="1"/>
</dbReference>
<organism evidence="1 2">
    <name type="scientific">Acropora cervicornis</name>
    <name type="common">Staghorn coral</name>
    <dbReference type="NCBI Taxonomy" id="6130"/>
    <lineage>
        <taxon>Eukaryota</taxon>
        <taxon>Metazoa</taxon>
        <taxon>Cnidaria</taxon>
        <taxon>Anthozoa</taxon>
        <taxon>Hexacorallia</taxon>
        <taxon>Scleractinia</taxon>
        <taxon>Astrocoeniina</taxon>
        <taxon>Acroporidae</taxon>
        <taxon>Acropora</taxon>
    </lineage>
</organism>
<evidence type="ECO:0000313" key="2">
    <source>
        <dbReference type="Proteomes" id="UP001249851"/>
    </source>
</evidence>
<reference evidence="1" key="2">
    <citation type="journal article" date="2023" name="Science">
        <title>Genomic signatures of disease resistance in endangered staghorn corals.</title>
        <authorList>
            <person name="Vollmer S.V."/>
            <person name="Selwyn J.D."/>
            <person name="Despard B.A."/>
            <person name="Roesel C.L."/>
        </authorList>
    </citation>
    <scope>NUCLEOTIDE SEQUENCE</scope>
    <source>
        <strain evidence="1">K2</strain>
    </source>
</reference>
<dbReference type="AlphaFoldDB" id="A0AAD9R4Y6"/>
<evidence type="ECO:0008006" key="3">
    <source>
        <dbReference type="Google" id="ProtNLM"/>
    </source>
</evidence>
<dbReference type="Proteomes" id="UP001249851">
    <property type="component" value="Unassembled WGS sequence"/>
</dbReference>
<reference evidence="1" key="1">
    <citation type="journal article" date="2023" name="G3 (Bethesda)">
        <title>Whole genome assembly and annotation of the endangered Caribbean coral Acropora cervicornis.</title>
        <authorList>
            <person name="Selwyn J.D."/>
            <person name="Vollmer S.V."/>
        </authorList>
    </citation>
    <scope>NUCLEOTIDE SEQUENCE</scope>
    <source>
        <strain evidence="1">K2</strain>
    </source>
</reference>
<dbReference type="SUPFAM" id="SSF56672">
    <property type="entry name" value="DNA/RNA polymerases"/>
    <property type="match status" value="1"/>
</dbReference>
<dbReference type="EMBL" id="JARQWQ010000003">
    <property type="protein sequence ID" value="KAK2572920.1"/>
    <property type="molecule type" value="Genomic_DNA"/>
</dbReference>
<accession>A0AAD9R4Y6</accession>
<dbReference type="PANTHER" id="PTHR37984:SF7">
    <property type="entry name" value="INTEGRASE CATALYTIC DOMAIN-CONTAINING PROTEIN"/>
    <property type="match status" value="1"/>
</dbReference>
<gene>
    <name evidence="1" type="ORF">P5673_001932</name>
</gene>
<sequence>MHSKVQLACHGKFEWRKENTEAFDELKNMISSDKGQAYLDPEAKHELHVDGCPMGLATTLIRRRPGEQDELKVLVADFEVVTDHKSLEGALNKPTHTTSLRVQRIVNRMFHYDLRVKYRPGKENISDYLSRHPLGLHS</sequence>
<protein>
    <recommendedName>
        <fullName evidence="3">Reverse transcriptase RNase H-like domain-containing protein</fullName>
    </recommendedName>
</protein>
<keyword evidence="2" id="KW-1185">Reference proteome</keyword>
<evidence type="ECO:0000313" key="1">
    <source>
        <dbReference type="EMBL" id="KAK2572920.1"/>
    </source>
</evidence>
<proteinExistence type="predicted"/>
<comment type="caution">
    <text evidence="1">The sequence shown here is derived from an EMBL/GenBank/DDBJ whole genome shotgun (WGS) entry which is preliminary data.</text>
</comment>
<name>A0AAD9R4Y6_ACRCE</name>
<dbReference type="InterPro" id="IPR050951">
    <property type="entry name" value="Retrovirus_Pol_polyprotein"/>
</dbReference>